<dbReference type="AlphaFoldDB" id="A0A8T0FCY9"/>
<dbReference type="PROSITE" id="PS50157">
    <property type="entry name" value="ZINC_FINGER_C2H2_2"/>
    <property type="match status" value="1"/>
</dbReference>
<dbReference type="EMBL" id="JABXBU010000015">
    <property type="protein sequence ID" value="KAF8788118.1"/>
    <property type="molecule type" value="Genomic_DNA"/>
</dbReference>
<keyword evidence="5" id="KW-1185">Reference proteome</keyword>
<dbReference type="Gene3D" id="3.30.160.60">
    <property type="entry name" value="Classic Zinc Finger"/>
    <property type="match status" value="1"/>
</dbReference>
<evidence type="ECO:0000313" key="4">
    <source>
        <dbReference type="EMBL" id="KAF8788118.1"/>
    </source>
</evidence>
<evidence type="ECO:0000313" key="5">
    <source>
        <dbReference type="Proteomes" id="UP000807504"/>
    </source>
</evidence>
<evidence type="ECO:0000256" key="2">
    <source>
        <dbReference type="SAM" id="MobiDB-lite"/>
    </source>
</evidence>
<keyword evidence="1" id="KW-0479">Metal-binding</keyword>
<accession>A0A8T0FCY9</accession>
<evidence type="ECO:0000259" key="3">
    <source>
        <dbReference type="PROSITE" id="PS50157"/>
    </source>
</evidence>
<feature type="region of interest" description="Disordered" evidence="2">
    <location>
        <begin position="73"/>
        <end position="92"/>
    </location>
</feature>
<evidence type="ECO:0000256" key="1">
    <source>
        <dbReference type="PROSITE-ProRule" id="PRU00042"/>
    </source>
</evidence>
<dbReference type="SUPFAM" id="SSF57667">
    <property type="entry name" value="beta-beta-alpha zinc fingers"/>
    <property type="match status" value="1"/>
</dbReference>
<keyword evidence="1" id="KW-0862">Zinc</keyword>
<dbReference type="InterPro" id="IPR036236">
    <property type="entry name" value="Znf_C2H2_sf"/>
</dbReference>
<comment type="caution">
    <text evidence="4">The sequence shown here is derived from an EMBL/GenBank/DDBJ whole genome shotgun (WGS) entry which is preliminary data.</text>
</comment>
<sequence>MKDGEYCESHFYINRPMSEHATMFLATHTSNGIEQLLREQNPNKHAVNWEEFSLKKWNRGPWKCAIKVPHEPYRNPSLGEKPKDNPCTPPIPRQDASSLLHWKIHPDWTCLLPKIQDHIHSNIEPIFHSNTQISSTPANLQTQNSPLLIVDTTEAFVYVSTTGSVNKQKQRKSASSLLLATENEKYEMSLQGKNTFYSAQLWTPCDLPYFDNLSDIRLFDIQTEENVSFIVSSENAESCYRPENDFPEAYNLSPAVMESTGVDEERQRILGVSDLIYTTCSENDELSRQENNCLSLNNDKRNFMDSVWTGHSDNCNVSEPRKLIVNPDFLPGSNEPGKGKIHVSEYITDEHTSCEIHSNVYSKSEKITANLEEHLSSKTYNNAVAGPSGICPQRKKFPYKLCPKEFNKKYHFDNHYRTHTGEKHFVCDLC</sequence>
<dbReference type="GO" id="GO:0008270">
    <property type="term" value="F:zinc ion binding"/>
    <property type="evidence" value="ECO:0007669"/>
    <property type="project" value="UniProtKB-KW"/>
</dbReference>
<keyword evidence="1" id="KW-0863">Zinc-finger</keyword>
<reference evidence="4" key="1">
    <citation type="journal article" date="2020" name="bioRxiv">
        <title>Chromosome-level reference genome of the European wasp spider Argiope bruennichi: a resource for studies on range expansion and evolutionary adaptation.</title>
        <authorList>
            <person name="Sheffer M.M."/>
            <person name="Hoppe A."/>
            <person name="Krehenwinkel H."/>
            <person name="Uhl G."/>
            <person name="Kuss A.W."/>
            <person name="Jensen L."/>
            <person name="Jensen C."/>
            <person name="Gillespie R.G."/>
            <person name="Hoff K.J."/>
            <person name="Prost S."/>
        </authorList>
    </citation>
    <scope>NUCLEOTIDE SEQUENCE</scope>
</reference>
<proteinExistence type="predicted"/>
<reference evidence="4" key="2">
    <citation type="submission" date="2020-06" db="EMBL/GenBank/DDBJ databases">
        <authorList>
            <person name="Sheffer M."/>
        </authorList>
    </citation>
    <scope>NUCLEOTIDE SEQUENCE</scope>
</reference>
<protein>
    <recommendedName>
        <fullName evidence="3">C2H2-type domain-containing protein</fullName>
    </recommendedName>
</protein>
<organism evidence="4 5">
    <name type="scientific">Argiope bruennichi</name>
    <name type="common">Wasp spider</name>
    <name type="synonym">Aranea bruennichi</name>
    <dbReference type="NCBI Taxonomy" id="94029"/>
    <lineage>
        <taxon>Eukaryota</taxon>
        <taxon>Metazoa</taxon>
        <taxon>Ecdysozoa</taxon>
        <taxon>Arthropoda</taxon>
        <taxon>Chelicerata</taxon>
        <taxon>Arachnida</taxon>
        <taxon>Araneae</taxon>
        <taxon>Araneomorphae</taxon>
        <taxon>Entelegynae</taxon>
        <taxon>Araneoidea</taxon>
        <taxon>Araneidae</taxon>
        <taxon>Argiope</taxon>
    </lineage>
</organism>
<feature type="domain" description="C2H2-type" evidence="3">
    <location>
        <begin position="397"/>
        <end position="424"/>
    </location>
</feature>
<dbReference type="InterPro" id="IPR013087">
    <property type="entry name" value="Znf_C2H2_type"/>
</dbReference>
<gene>
    <name evidence="4" type="ORF">HNY73_009653</name>
</gene>
<dbReference type="Proteomes" id="UP000807504">
    <property type="component" value="Unassembled WGS sequence"/>
</dbReference>
<name>A0A8T0FCY9_ARGBR</name>